<dbReference type="Gene3D" id="3.90.79.10">
    <property type="entry name" value="Nucleoside Triphosphate Pyrophosphohydrolase"/>
    <property type="match status" value="1"/>
</dbReference>
<accession>A0A347WLK4</accession>
<evidence type="ECO:0000256" key="1">
    <source>
        <dbReference type="ARBA" id="ARBA00001946"/>
    </source>
</evidence>
<dbReference type="PANTHER" id="PTHR11839">
    <property type="entry name" value="UDP/ADP-SUGAR PYROPHOSPHATASE"/>
    <property type="match status" value="1"/>
</dbReference>
<dbReference type="EMBL" id="CP023434">
    <property type="protein sequence ID" value="AXY25961.1"/>
    <property type="molecule type" value="Genomic_DNA"/>
</dbReference>
<dbReference type="SUPFAM" id="SSF55811">
    <property type="entry name" value="Nudix"/>
    <property type="match status" value="1"/>
</dbReference>
<comment type="cofactor">
    <cofactor evidence="1">
        <name>Mg(2+)</name>
        <dbReference type="ChEBI" id="CHEBI:18420"/>
    </cofactor>
</comment>
<dbReference type="KEGG" id="abae:CL176_08095"/>
<dbReference type="GO" id="GO:0016787">
    <property type="term" value="F:hydrolase activity"/>
    <property type="evidence" value="ECO:0007669"/>
    <property type="project" value="UniProtKB-KW"/>
</dbReference>
<evidence type="ECO:0000313" key="5">
    <source>
        <dbReference type="Proteomes" id="UP000263232"/>
    </source>
</evidence>
<dbReference type="Pfam" id="PF00293">
    <property type="entry name" value="NUDIX"/>
    <property type="match status" value="1"/>
</dbReference>
<evidence type="ECO:0000259" key="3">
    <source>
        <dbReference type="PROSITE" id="PS51462"/>
    </source>
</evidence>
<dbReference type="CDD" id="cd03424">
    <property type="entry name" value="NUDIX_ADPRase_Nudt5_UGPPase_Nudt14"/>
    <property type="match status" value="1"/>
</dbReference>
<protein>
    <submittedName>
        <fullName evidence="4">NUDIX domain-containing protein</fullName>
    </submittedName>
</protein>
<evidence type="ECO:0000313" key="4">
    <source>
        <dbReference type="EMBL" id="AXY25961.1"/>
    </source>
</evidence>
<dbReference type="Proteomes" id="UP000263232">
    <property type="component" value="Chromosome"/>
</dbReference>
<keyword evidence="2" id="KW-0378">Hydrolase</keyword>
<dbReference type="PANTHER" id="PTHR11839:SF18">
    <property type="entry name" value="NUDIX HYDROLASE DOMAIN-CONTAINING PROTEIN"/>
    <property type="match status" value="1"/>
</dbReference>
<evidence type="ECO:0000256" key="2">
    <source>
        <dbReference type="ARBA" id="ARBA00022801"/>
    </source>
</evidence>
<gene>
    <name evidence="4" type="ORF">CL176_08095</name>
</gene>
<feature type="domain" description="Nudix hydrolase" evidence="3">
    <location>
        <begin position="48"/>
        <end position="182"/>
    </location>
</feature>
<organism evidence="4 5">
    <name type="scientific">Suicoccus acidiformans</name>
    <dbReference type="NCBI Taxonomy" id="2036206"/>
    <lineage>
        <taxon>Bacteria</taxon>
        <taxon>Bacillati</taxon>
        <taxon>Bacillota</taxon>
        <taxon>Bacilli</taxon>
        <taxon>Lactobacillales</taxon>
        <taxon>Aerococcaceae</taxon>
        <taxon>Suicoccus</taxon>
    </lineage>
</organism>
<dbReference type="RefSeq" id="WP_118990861.1">
    <property type="nucleotide sequence ID" value="NZ_CP023434.1"/>
</dbReference>
<name>A0A347WLK4_9LACT</name>
<dbReference type="OrthoDB" id="9806150at2"/>
<dbReference type="GO" id="GO:0005829">
    <property type="term" value="C:cytosol"/>
    <property type="evidence" value="ECO:0007669"/>
    <property type="project" value="TreeGrafter"/>
</dbReference>
<sequence>METDQAFIPFMQDSLLKASRQVYDGAILQLYVNELELETGQVVQRELIHHLPAVGILASQGNQVLLVEQHRAATATKMLEIPAGIIDFEAGQLEQAELAARRELEEETGYQAERWRYLGEYYVTPGYNDERILFYQAEQLSEVAEPLSQDDDENVTAAWYEREAVLAMLEANDIKDMKTVLALQYWINQKE</sequence>
<dbReference type="InterPro" id="IPR015797">
    <property type="entry name" value="NUDIX_hydrolase-like_dom_sf"/>
</dbReference>
<proteinExistence type="predicted"/>
<keyword evidence="5" id="KW-1185">Reference proteome</keyword>
<dbReference type="AlphaFoldDB" id="A0A347WLK4"/>
<dbReference type="InterPro" id="IPR000086">
    <property type="entry name" value="NUDIX_hydrolase_dom"/>
</dbReference>
<reference evidence="4 5" key="1">
    <citation type="submission" date="2017-09" db="EMBL/GenBank/DDBJ databases">
        <title>Complete genome sequence of Oxytococcus suis strain ZY16052.</title>
        <authorList>
            <person name="Li F."/>
        </authorList>
    </citation>
    <scope>NUCLEOTIDE SEQUENCE [LARGE SCALE GENOMIC DNA]</scope>
    <source>
        <strain evidence="4 5">ZY16052</strain>
    </source>
</reference>
<dbReference type="GO" id="GO:0006753">
    <property type="term" value="P:nucleoside phosphate metabolic process"/>
    <property type="evidence" value="ECO:0007669"/>
    <property type="project" value="TreeGrafter"/>
</dbReference>
<dbReference type="GO" id="GO:0019693">
    <property type="term" value="P:ribose phosphate metabolic process"/>
    <property type="evidence" value="ECO:0007669"/>
    <property type="project" value="TreeGrafter"/>
</dbReference>
<dbReference type="PROSITE" id="PS51462">
    <property type="entry name" value="NUDIX"/>
    <property type="match status" value="1"/>
</dbReference>